<dbReference type="GO" id="GO:0009247">
    <property type="term" value="P:glycolipid biosynthetic process"/>
    <property type="evidence" value="ECO:0007669"/>
    <property type="project" value="TreeGrafter"/>
</dbReference>
<accession>A0A2M6YFC4</accession>
<evidence type="ECO:0000259" key="9">
    <source>
        <dbReference type="Pfam" id="PF00535"/>
    </source>
</evidence>
<feature type="domain" description="GtrA/DPMS transmembrane" evidence="10">
    <location>
        <begin position="252"/>
        <end position="372"/>
    </location>
</feature>
<feature type="transmembrane region" description="Helical" evidence="8">
    <location>
        <begin position="317"/>
        <end position="337"/>
    </location>
</feature>
<feature type="transmembrane region" description="Helical" evidence="8">
    <location>
        <begin position="279"/>
        <end position="296"/>
    </location>
</feature>
<keyword evidence="5 8" id="KW-0812">Transmembrane</keyword>
<keyword evidence="3" id="KW-0328">Glycosyltransferase</keyword>
<comment type="caution">
    <text evidence="11">The sequence shown here is derived from an EMBL/GenBank/DDBJ whole genome shotgun (WGS) entry which is preliminary data.</text>
</comment>
<protein>
    <submittedName>
        <fullName evidence="11">Glycosyltransferase family 2 protein</fullName>
    </submittedName>
</protein>
<dbReference type="EMBL" id="PEXE01000004">
    <property type="protein sequence ID" value="PIU28868.1"/>
    <property type="molecule type" value="Genomic_DNA"/>
</dbReference>
<dbReference type="InterPro" id="IPR007267">
    <property type="entry name" value="GtrA_DPMS_TM"/>
</dbReference>
<evidence type="ECO:0000256" key="1">
    <source>
        <dbReference type="ARBA" id="ARBA00004141"/>
    </source>
</evidence>
<dbReference type="Proteomes" id="UP000231669">
    <property type="component" value="Unassembled WGS sequence"/>
</dbReference>
<name>A0A2M6YFC4_9BACT</name>
<comment type="similarity">
    <text evidence="2">Belongs to the glycosyltransferase 2 family.</text>
</comment>
<evidence type="ECO:0000256" key="8">
    <source>
        <dbReference type="SAM" id="Phobius"/>
    </source>
</evidence>
<feature type="domain" description="Glycosyltransferase 2-like" evidence="9">
    <location>
        <begin position="6"/>
        <end position="179"/>
    </location>
</feature>
<evidence type="ECO:0000256" key="6">
    <source>
        <dbReference type="ARBA" id="ARBA00022989"/>
    </source>
</evidence>
<dbReference type="Pfam" id="PF00535">
    <property type="entry name" value="Glycos_transf_2"/>
    <property type="match status" value="1"/>
</dbReference>
<dbReference type="InterPro" id="IPR029044">
    <property type="entry name" value="Nucleotide-diphossugar_trans"/>
</dbReference>
<dbReference type="GO" id="GO:0016020">
    <property type="term" value="C:membrane"/>
    <property type="evidence" value="ECO:0007669"/>
    <property type="project" value="UniProtKB-SubCell"/>
</dbReference>
<keyword evidence="7 8" id="KW-0472">Membrane</keyword>
<evidence type="ECO:0000256" key="3">
    <source>
        <dbReference type="ARBA" id="ARBA00022676"/>
    </source>
</evidence>
<dbReference type="PANTHER" id="PTHR43398">
    <property type="entry name" value="DOLICHOL-PHOSPHATE MANNOSYLTRANSFERASE SUBUNIT 1"/>
    <property type="match status" value="1"/>
</dbReference>
<dbReference type="AlphaFoldDB" id="A0A2M6YFC4"/>
<dbReference type="GO" id="GO:0004582">
    <property type="term" value="F:dolichyl-phosphate beta-D-mannosyltransferase activity"/>
    <property type="evidence" value="ECO:0007669"/>
    <property type="project" value="InterPro"/>
</dbReference>
<keyword evidence="6 8" id="KW-1133">Transmembrane helix</keyword>
<evidence type="ECO:0000256" key="7">
    <source>
        <dbReference type="ARBA" id="ARBA00023136"/>
    </source>
</evidence>
<reference evidence="12" key="1">
    <citation type="submission" date="2017-09" db="EMBL/GenBank/DDBJ databases">
        <title>Depth-based differentiation of microbial function through sediment-hosted aquifers and enrichment of novel symbionts in the deep terrestrial subsurface.</title>
        <authorList>
            <person name="Probst A.J."/>
            <person name="Ladd B."/>
            <person name="Jarett J.K."/>
            <person name="Geller-Mcgrath D.E."/>
            <person name="Sieber C.M.K."/>
            <person name="Emerson J.B."/>
            <person name="Anantharaman K."/>
            <person name="Thomas B.C."/>
            <person name="Malmstrom R."/>
            <person name="Stieglmeier M."/>
            <person name="Klingl A."/>
            <person name="Woyke T."/>
            <person name="Ryan C.M."/>
            <person name="Banfield J.F."/>
        </authorList>
    </citation>
    <scope>NUCLEOTIDE SEQUENCE [LARGE SCALE GENOMIC DNA]</scope>
</reference>
<sequence length="387" mass="44744">MEKVVVIIPTYNERGNIEPLVDILQKVFKKVPSQWDMHILVVDDSSPDGTGEVVKEKMKKFNNVHLFTNSEKVGLGGAYMKGMNYALEDLKADLIFEFDADFQHDPELIPQFLEKIDQGADLVLGSRYMRGGSIPRYWGLMRKVLSVGGNFYIRLLMLDRQIHDWTTGYRAIRPWVFEKVRGKITELKTYTFQISFLYFAKKAGAKIAEVPLNFAERKWGESKMPGMSSTLKTFTFVTKTRIFDFLHSRFFKFGTVGFTGFLVNFLFLRLFRSLGLKEFWAWLFSTEAAIINNYILNNLWTFKEKKIGGVKKTISKFFQFNLTSVGALTIQSVFGPLGVKLVGVKYDAAVLAFVVVCLVLPYNYLMYNLVIWKTWKLPWRKKLEPHK</sequence>
<dbReference type="InterPro" id="IPR001173">
    <property type="entry name" value="Glyco_trans_2-like"/>
</dbReference>
<feature type="transmembrane region" description="Helical" evidence="8">
    <location>
        <begin position="349"/>
        <end position="372"/>
    </location>
</feature>
<dbReference type="InterPro" id="IPR039528">
    <property type="entry name" value="DPM1-like"/>
</dbReference>
<proteinExistence type="inferred from homology"/>
<dbReference type="FunFam" id="3.90.550.10:FF:000122">
    <property type="entry name" value="Dolichol-phosphate mannosyltransferase subunit 1"/>
    <property type="match status" value="1"/>
</dbReference>
<keyword evidence="4 11" id="KW-0808">Transferase</keyword>
<dbReference type="CDD" id="cd06442">
    <property type="entry name" value="DPM1_like"/>
    <property type="match status" value="1"/>
</dbReference>
<evidence type="ECO:0000259" key="10">
    <source>
        <dbReference type="Pfam" id="PF04138"/>
    </source>
</evidence>
<evidence type="ECO:0000313" key="11">
    <source>
        <dbReference type="EMBL" id="PIU28868.1"/>
    </source>
</evidence>
<evidence type="ECO:0000313" key="12">
    <source>
        <dbReference type="Proteomes" id="UP000231669"/>
    </source>
</evidence>
<gene>
    <name evidence="11" type="ORF">COT08_00200</name>
</gene>
<dbReference type="SUPFAM" id="SSF53448">
    <property type="entry name" value="Nucleotide-diphospho-sugar transferases"/>
    <property type="match status" value="1"/>
</dbReference>
<evidence type="ECO:0000256" key="2">
    <source>
        <dbReference type="ARBA" id="ARBA00006739"/>
    </source>
</evidence>
<dbReference type="PANTHER" id="PTHR43398:SF1">
    <property type="entry name" value="DOLICHOL-PHOSPHATE MANNOSYLTRANSFERASE SUBUNIT 1"/>
    <property type="match status" value="1"/>
</dbReference>
<evidence type="ECO:0000256" key="4">
    <source>
        <dbReference type="ARBA" id="ARBA00022679"/>
    </source>
</evidence>
<organism evidence="11 12">
    <name type="scientific">Candidatus Woesebacteria bacterium CG07_land_8_20_14_0_80_44_9</name>
    <dbReference type="NCBI Taxonomy" id="1975058"/>
    <lineage>
        <taxon>Bacteria</taxon>
        <taxon>Candidatus Woeseibacteriota</taxon>
    </lineage>
</organism>
<dbReference type="GO" id="GO:0000271">
    <property type="term" value="P:polysaccharide biosynthetic process"/>
    <property type="evidence" value="ECO:0007669"/>
    <property type="project" value="InterPro"/>
</dbReference>
<dbReference type="Pfam" id="PF04138">
    <property type="entry name" value="GtrA_DPMS_TM"/>
    <property type="match status" value="1"/>
</dbReference>
<evidence type="ECO:0000256" key="5">
    <source>
        <dbReference type="ARBA" id="ARBA00022692"/>
    </source>
</evidence>
<dbReference type="Gene3D" id="3.90.550.10">
    <property type="entry name" value="Spore Coat Polysaccharide Biosynthesis Protein SpsA, Chain A"/>
    <property type="match status" value="1"/>
</dbReference>
<comment type="subcellular location">
    <subcellularLocation>
        <location evidence="1">Membrane</location>
        <topology evidence="1">Multi-pass membrane protein</topology>
    </subcellularLocation>
</comment>
<feature type="transmembrane region" description="Helical" evidence="8">
    <location>
        <begin position="250"/>
        <end position="267"/>
    </location>
</feature>